<feature type="signal peptide" evidence="1">
    <location>
        <begin position="1"/>
        <end position="21"/>
    </location>
</feature>
<gene>
    <name evidence="2" type="ORF">SAMN05421636_102388</name>
</gene>
<name>A0A1G6YV84_9FLAO</name>
<dbReference type="EMBL" id="FNAO01000002">
    <property type="protein sequence ID" value="SDD94309.1"/>
    <property type="molecule type" value="Genomic_DNA"/>
</dbReference>
<dbReference type="OrthoDB" id="711418at2"/>
<sequence length="122" mass="13270">MKKSMKIFGMLLIFMTIAASCDNDNDPSDDNLFAGQYQGSVSYSDPESSTDISTDGGQVTVVKIGNSYTFNFSNEIPSLKDITMEKNQNTLISTDGAISIDESTLVIAFTQNDKVWGADCSR</sequence>
<dbReference type="PROSITE" id="PS51257">
    <property type="entry name" value="PROKAR_LIPOPROTEIN"/>
    <property type="match status" value="1"/>
</dbReference>
<evidence type="ECO:0000256" key="1">
    <source>
        <dbReference type="SAM" id="SignalP"/>
    </source>
</evidence>
<evidence type="ECO:0000313" key="2">
    <source>
        <dbReference type="EMBL" id="SDD94309.1"/>
    </source>
</evidence>
<keyword evidence="1" id="KW-0732">Signal</keyword>
<proteinExistence type="predicted"/>
<organism evidence="2 3">
    <name type="scientific">Pricia antarctica</name>
    <dbReference type="NCBI Taxonomy" id="641691"/>
    <lineage>
        <taxon>Bacteria</taxon>
        <taxon>Pseudomonadati</taxon>
        <taxon>Bacteroidota</taxon>
        <taxon>Flavobacteriia</taxon>
        <taxon>Flavobacteriales</taxon>
        <taxon>Flavobacteriaceae</taxon>
        <taxon>Pricia</taxon>
    </lineage>
</organism>
<dbReference type="Proteomes" id="UP000199109">
    <property type="component" value="Unassembled WGS sequence"/>
</dbReference>
<keyword evidence="3" id="KW-1185">Reference proteome</keyword>
<dbReference type="RefSeq" id="WP_091866300.1">
    <property type="nucleotide sequence ID" value="NZ_FNAO01000002.1"/>
</dbReference>
<reference evidence="2 3" key="1">
    <citation type="submission" date="2016-10" db="EMBL/GenBank/DDBJ databases">
        <authorList>
            <person name="de Groot N.N."/>
        </authorList>
    </citation>
    <scope>NUCLEOTIDE SEQUENCE [LARGE SCALE GENOMIC DNA]</scope>
    <source>
        <strain evidence="2 3">DSM 23421</strain>
    </source>
</reference>
<accession>A0A1G6YV84</accession>
<protein>
    <recommendedName>
        <fullName evidence="4">Lipocalin-like domain-containing protein</fullName>
    </recommendedName>
</protein>
<feature type="chain" id="PRO_5011455044" description="Lipocalin-like domain-containing protein" evidence="1">
    <location>
        <begin position="22"/>
        <end position="122"/>
    </location>
</feature>
<evidence type="ECO:0008006" key="4">
    <source>
        <dbReference type="Google" id="ProtNLM"/>
    </source>
</evidence>
<evidence type="ECO:0000313" key="3">
    <source>
        <dbReference type="Proteomes" id="UP000199109"/>
    </source>
</evidence>
<dbReference type="AlphaFoldDB" id="A0A1G6YV84"/>